<dbReference type="InterPro" id="IPR012340">
    <property type="entry name" value="NA-bd_OB-fold"/>
</dbReference>
<dbReference type="InterPro" id="IPR047089">
    <property type="entry name" value="Asp-tRNA-ligase_1_N"/>
</dbReference>
<feature type="region of interest" description="Aspartate" evidence="7">
    <location>
        <begin position="305"/>
        <end position="308"/>
    </location>
</feature>
<dbReference type="InterPro" id="IPR047090">
    <property type="entry name" value="AspRS_core"/>
</dbReference>
<feature type="domain" description="Aminoacyl-transfer RNA synthetases class-II family profile" evidence="9">
    <location>
        <begin position="250"/>
        <end position="664"/>
    </location>
</feature>
<dbReference type="Pfam" id="PF01336">
    <property type="entry name" value="tRNA_anti-codon"/>
    <property type="match status" value="1"/>
</dbReference>
<dbReference type="InterPro" id="IPR004524">
    <property type="entry name" value="Asp-tRNA-ligase_1"/>
</dbReference>
<dbReference type="EC" id="6.1.1.23" evidence="7"/>
<feature type="region of interest" description="Disordered" evidence="8">
    <location>
        <begin position="36"/>
        <end position="57"/>
    </location>
</feature>
<dbReference type="Pfam" id="PF02938">
    <property type="entry name" value="GAD"/>
    <property type="match status" value="1"/>
</dbReference>
<evidence type="ECO:0000256" key="1">
    <source>
        <dbReference type="ARBA" id="ARBA00006303"/>
    </source>
</evidence>
<proteinExistence type="inferred from homology"/>
<dbReference type="PATRIC" id="fig|1150469.3.peg.2082"/>
<dbReference type="eggNOG" id="COG0173">
    <property type="taxonomic scope" value="Bacteria"/>
</dbReference>
<evidence type="ECO:0000313" key="10">
    <source>
        <dbReference type="EMBL" id="CCG08477.1"/>
    </source>
</evidence>
<sequence length="706" mass="78308">MDRFSQRPWRRGRAYDLALVALQPLGGRGLRKIRLGRRASPDPSFPLARRGKGLEGSGEARLPSLPLFFLPPPAPMPPFPTPGSLDKRHARVSPPAPNQDFRKAPAMHRYRSHTCAQAAPALVGETVRLSGWVHRKRDHGSLLFIDLRDHYGITQVVCDSADLVFPTLEAVRVESVVSITGVVVARTPETVNPTLATGAVEVRAREAEVLSTAEVLPILVAGDQEFPEDLRLTYRFLDLRREKVHANMVLRSKVISSLRRRMTDQGFLEYQTPILTASSPEGARDFLVPSRLHPGKFYALPQAPQQFKQLLMVSGFDKYFQVAPCFRDEDSRADRSPGEFYQLDFEMSFVTQEDVFAAIEPVLAGVFEEFGQDRAVTPPPFPRIPYDQAMLEFGSDKPDLRNPLRIADVTEAFRAGGFGLFARQIEAGAVVRAIPAPGAAGRPRGWYDKLNEWARETGAGGLGYVVYEEAGPKGPIAKNLEADRVEAIRAALGLKAGDAVFFACDKVTKAAKFAGQVRERLCDDLGLRETGVFRFCWTIDFPMYELNEDTGQIEFSHNPFSMPQGEMEALETMNPLDIKAYQYDIVCNGIELSSGAIRNHRPDIMYKAFEIAGYSQEEVEARFGGMLRAFKFGAPPHGGSAPGIDRIVMLLADEPNIREVILFPMNGQAQDLLMQAPNTVSEKQLKELHIRLAPPPVKAVAVERQG</sequence>
<evidence type="ECO:0000259" key="9">
    <source>
        <dbReference type="PROSITE" id="PS50862"/>
    </source>
</evidence>
<dbReference type="InterPro" id="IPR004115">
    <property type="entry name" value="GAD-like_sf"/>
</dbReference>
<feature type="binding site" evidence="7">
    <location>
        <begin position="327"/>
        <end position="329"/>
    </location>
    <ligand>
        <name>ATP</name>
        <dbReference type="ChEBI" id="CHEBI:30616"/>
    </ligand>
</feature>
<feature type="site" description="Important for tRNA non-discrimination" evidence="7">
    <location>
        <position position="139"/>
    </location>
</feature>
<dbReference type="PRINTS" id="PR01042">
    <property type="entry name" value="TRNASYNTHASP"/>
</dbReference>
<dbReference type="AlphaFoldDB" id="H6SKG2"/>
<dbReference type="CDD" id="cd00777">
    <property type="entry name" value="AspRS_core"/>
    <property type="match status" value="1"/>
</dbReference>
<gene>
    <name evidence="7 10" type="primary">aspS</name>
    <name evidence="10" type="ORF">RSPPHO_01851</name>
</gene>
<evidence type="ECO:0000256" key="4">
    <source>
        <dbReference type="ARBA" id="ARBA00022840"/>
    </source>
</evidence>
<dbReference type="GO" id="GO:0005524">
    <property type="term" value="F:ATP binding"/>
    <property type="evidence" value="ECO:0007669"/>
    <property type="project" value="UniProtKB-UniRule"/>
</dbReference>
<accession>H6SKG2</accession>
<feature type="binding site" evidence="7">
    <location>
        <position position="281"/>
    </location>
    <ligand>
        <name>L-aspartate</name>
        <dbReference type="ChEBI" id="CHEBI:29991"/>
    </ligand>
</feature>
<dbReference type="EMBL" id="HE663493">
    <property type="protein sequence ID" value="CCG08477.1"/>
    <property type="molecule type" value="Genomic_DNA"/>
</dbReference>
<feature type="binding site" evidence="7">
    <location>
        <position position="591"/>
    </location>
    <ligand>
        <name>ATP</name>
        <dbReference type="ChEBI" id="CHEBI:30616"/>
    </ligand>
</feature>
<dbReference type="SUPFAM" id="SSF55681">
    <property type="entry name" value="Class II aaRS and biotin synthetases"/>
    <property type="match status" value="1"/>
</dbReference>
<dbReference type="NCBIfam" id="TIGR00459">
    <property type="entry name" value="aspS_bact"/>
    <property type="match status" value="1"/>
</dbReference>
<keyword evidence="2 7" id="KW-0436">Ligase</keyword>
<dbReference type="HAMAP" id="MF_00044">
    <property type="entry name" value="Asp_tRNA_synth_type1"/>
    <property type="match status" value="1"/>
</dbReference>
<dbReference type="Gene3D" id="2.40.50.140">
    <property type="entry name" value="Nucleic acid-binding proteins"/>
    <property type="match status" value="1"/>
</dbReference>
<comment type="function">
    <text evidence="7">Aspartyl-tRNA synthetase with relaxed tRNA specificity since it is able to aspartylate not only its cognate tRNA(Asp) but also tRNA(Asn). Reaction proceeds in two steps: L-aspartate is first activated by ATP to form Asp-AMP and then transferred to the acceptor end of tRNA(Asp/Asn).</text>
</comment>
<name>H6SKG2_PARPM</name>
<dbReference type="NCBIfam" id="NF001750">
    <property type="entry name" value="PRK00476.1"/>
    <property type="match status" value="1"/>
</dbReference>
<evidence type="ECO:0000256" key="8">
    <source>
        <dbReference type="SAM" id="MobiDB-lite"/>
    </source>
</evidence>
<dbReference type="InterPro" id="IPR045864">
    <property type="entry name" value="aa-tRNA-synth_II/BPL/LPL"/>
</dbReference>
<dbReference type="Gene3D" id="3.30.930.10">
    <property type="entry name" value="Bira Bifunctional Protein, Domain 2"/>
    <property type="match status" value="1"/>
</dbReference>
<dbReference type="KEGG" id="rpm:RSPPHO_01851"/>
<dbReference type="GO" id="GO:0004815">
    <property type="term" value="F:aspartate-tRNA ligase activity"/>
    <property type="evidence" value="ECO:0007669"/>
    <property type="project" value="UniProtKB-UniRule"/>
</dbReference>
<dbReference type="SUPFAM" id="SSF55261">
    <property type="entry name" value="GAD domain-like"/>
    <property type="match status" value="1"/>
</dbReference>
<reference evidence="10 11" key="1">
    <citation type="submission" date="2012-02" db="EMBL/GenBank/DDBJ databases">
        <title>Shotgun genome sequence of Phaeospirillum photometricum DSM 122.</title>
        <authorList>
            <person name="Duquesne K."/>
            <person name="Sturgis J."/>
        </authorList>
    </citation>
    <scope>NUCLEOTIDE SEQUENCE [LARGE SCALE GENOMIC DNA]</scope>
    <source>
        <strain evidence="11">DSM122</strain>
    </source>
</reference>
<feature type="binding site" evidence="7">
    <location>
        <position position="557"/>
    </location>
    <ligand>
        <name>L-aspartate</name>
        <dbReference type="ChEBI" id="CHEBI:29991"/>
    </ligand>
</feature>
<dbReference type="InterPro" id="IPR029351">
    <property type="entry name" value="GAD_dom"/>
</dbReference>
<dbReference type="PANTHER" id="PTHR22594:SF5">
    <property type="entry name" value="ASPARTATE--TRNA LIGASE, MITOCHONDRIAL"/>
    <property type="match status" value="1"/>
</dbReference>
<dbReference type="InterPro" id="IPR002312">
    <property type="entry name" value="Asp/Asn-tRNA-synth_IIb"/>
</dbReference>
<dbReference type="GO" id="GO:0006422">
    <property type="term" value="P:aspartyl-tRNA aminoacylation"/>
    <property type="evidence" value="ECO:0007669"/>
    <property type="project" value="UniProtKB-UniRule"/>
</dbReference>
<keyword evidence="6 7" id="KW-0030">Aminoacyl-tRNA synthetase</keyword>
<dbReference type="InterPro" id="IPR004365">
    <property type="entry name" value="NA-bd_OB_tRNA"/>
</dbReference>
<keyword evidence="11" id="KW-1185">Reference proteome</keyword>
<dbReference type="SUPFAM" id="SSF50249">
    <property type="entry name" value="Nucleic acid-binding proteins"/>
    <property type="match status" value="1"/>
</dbReference>
<evidence type="ECO:0000256" key="2">
    <source>
        <dbReference type="ARBA" id="ARBA00022598"/>
    </source>
</evidence>
<dbReference type="Proteomes" id="UP000033220">
    <property type="component" value="Chromosome DSM 122"/>
</dbReference>
<dbReference type="HOGENOM" id="CLU_014330_3_2_5"/>
<evidence type="ECO:0000313" key="11">
    <source>
        <dbReference type="Proteomes" id="UP000033220"/>
    </source>
</evidence>
<evidence type="ECO:0000256" key="6">
    <source>
        <dbReference type="ARBA" id="ARBA00023146"/>
    </source>
</evidence>
<keyword evidence="3 7" id="KW-0547">Nucleotide-binding</keyword>
<keyword evidence="5 7" id="KW-0648">Protein biosynthesis</keyword>
<dbReference type="GO" id="GO:0003676">
    <property type="term" value="F:nucleic acid binding"/>
    <property type="evidence" value="ECO:0007669"/>
    <property type="project" value="InterPro"/>
</dbReference>
<protein>
    <recommendedName>
        <fullName evidence="7">Aspartate--tRNA(Asp/Asn) ligase</fullName>
        <ecNumber evidence="7">6.1.1.23</ecNumber>
    </recommendedName>
    <alternativeName>
        <fullName evidence="7">Aspartyl-tRNA synthetase</fullName>
        <shortName evidence="7">AspRS</shortName>
    </alternativeName>
    <alternativeName>
        <fullName evidence="7">Non-discriminating aspartyl-tRNA synthetase</fullName>
        <shortName evidence="7">ND-AspRS</shortName>
    </alternativeName>
</protein>
<dbReference type="GO" id="GO:0005737">
    <property type="term" value="C:cytoplasm"/>
    <property type="evidence" value="ECO:0007669"/>
    <property type="project" value="UniProtKB-SubCell"/>
</dbReference>
<dbReference type="PROSITE" id="PS50862">
    <property type="entry name" value="AA_TRNA_LIGASE_II"/>
    <property type="match status" value="1"/>
</dbReference>
<feature type="binding site" evidence="7">
    <location>
        <begin position="643"/>
        <end position="646"/>
    </location>
    <ligand>
        <name>ATP</name>
        <dbReference type="ChEBI" id="CHEBI:30616"/>
    </ligand>
</feature>
<dbReference type="Gene3D" id="3.30.1360.30">
    <property type="entry name" value="GAD-like domain"/>
    <property type="match status" value="1"/>
</dbReference>
<dbReference type="GO" id="GO:0050560">
    <property type="term" value="F:aspartate-tRNA(Asn) ligase activity"/>
    <property type="evidence" value="ECO:0007669"/>
    <property type="project" value="UniProtKB-EC"/>
</dbReference>
<feature type="binding site" evidence="7">
    <location>
        <position position="327"/>
    </location>
    <ligand>
        <name>L-aspartate</name>
        <dbReference type="ChEBI" id="CHEBI:29991"/>
    </ligand>
</feature>
<feature type="binding site" evidence="7">
    <location>
        <position position="598"/>
    </location>
    <ligand>
        <name>L-aspartate</name>
        <dbReference type="ChEBI" id="CHEBI:29991"/>
    </ligand>
</feature>
<dbReference type="Pfam" id="PF00152">
    <property type="entry name" value="tRNA-synt_2"/>
    <property type="match status" value="1"/>
</dbReference>
<comment type="subunit">
    <text evidence="7">Homodimer.</text>
</comment>
<comment type="similarity">
    <text evidence="1 7">Belongs to the class-II aminoacyl-tRNA synthetase family. Type 1 subfamily.</text>
</comment>
<keyword evidence="7" id="KW-0963">Cytoplasm</keyword>
<dbReference type="InterPro" id="IPR004364">
    <property type="entry name" value="Aa-tRNA-synt_II"/>
</dbReference>
<comment type="catalytic activity">
    <reaction evidence="7">
        <text>tRNA(Asx) + L-aspartate + ATP = L-aspartyl-tRNA(Asx) + AMP + diphosphate</text>
        <dbReference type="Rhea" id="RHEA:18349"/>
        <dbReference type="Rhea" id="RHEA-COMP:9710"/>
        <dbReference type="Rhea" id="RHEA-COMP:9711"/>
        <dbReference type="ChEBI" id="CHEBI:29991"/>
        <dbReference type="ChEBI" id="CHEBI:30616"/>
        <dbReference type="ChEBI" id="CHEBI:33019"/>
        <dbReference type="ChEBI" id="CHEBI:78442"/>
        <dbReference type="ChEBI" id="CHEBI:78516"/>
        <dbReference type="ChEBI" id="CHEBI:456215"/>
        <dbReference type="EC" id="6.1.1.23"/>
    </reaction>
</comment>
<comment type="caution">
    <text evidence="7">Lacks conserved residue(s) required for the propagation of feature annotation.</text>
</comment>
<evidence type="ECO:0000256" key="5">
    <source>
        <dbReference type="ARBA" id="ARBA00022917"/>
    </source>
</evidence>
<dbReference type="PANTHER" id="PTHR22594">
    <property type="entry name" value="ASPARTYL/LYSYL-TRNA SYNTHETASE"/>
    <property type="match status" value="1"/>
</dbReference>
<evidence type="ECO:0000256" key="7">
    <source>
        <dbReference type="HAMAP-Rule" id="MF_00044"/>
    </source>
</evidence>
<dbReference type="STRING" id="1150469.RSPPHO_01851"/>
<dbReference type="InterPro" id="IPR006195">
    <property type="entry name" value="aa-tRNA-synth_II"/>
</dbReference>
<evidence type="ECO:0000256" key="3">
    <source>
        <dbReference type="ARBA" id="ARBA00022741"/>
    </source>
</evidence>
<comment type="subcellular location">
    <subcellularLocation>
        <location evidence="7">Cytoplasm</location>
    </subcellularLocation>
</comment>
<organism evidence="10 11">
    <name type="scientific">Pararhodospirillum photometricum DSM 122</name>
    <dbReference type="NCBI Taxonomy" id="1150469"/>
    <lineage>
        <taxon>Bacteria</taxon>
        <taxon>Pseudomonadati</taxon>
        <taxon>Pseudomonadota</taxon>
        <taxon>Alphaproteobacteria</taxon>
        <taxon>Rhodospirillales</taxon>
        <taxon>Rhodospirillaceae</taxon>
        <taxon>Pararhodospirillum</taxon>
    </lineage>
</organism>
<dbReference type="CDD" id="cd04317">
    <property type="entry name" value="EcAspRS_like_N"/>
    <property type="match status" value="1"/>
</dbReference>
<keyword evidence="4 7" id="KW-0067">ATP-binding</keyword>